<dbReference type="GO" id="GO:0003924">
    <property type="term" value="F:GTPase activity"/>
    <property type="evidence" value="ECO:0007669"/>
    <property type="project" value="InterPro"/>
</dbReference>
<evidence type="ECO:0000256" key="1">
    <source>
        <dbReference type="ARBA" id="ARBA00006270"/>
    </source>
</evidence>
<dbReference type="GO" id="GO:0000329">
    <property type="term" value="C:fungal-type vacuole membrane"/>
    <property type="evidence" value="ECO:0007669"/>
    <property type="project" value="TreeGrafter"/>
</dbReference>
<dbReference type="InterPro" id="IPR027417">
    <property type="entry name" value="P-loop_NTPase"/>
</dbReference>
<dbReference type="SUPFAM" id="SSF52540">
    <property type="entry name" value="P-loop containing nucleoside triphosphate hydrolases"/>
    <property type="match status" value="1"/>
</dbReference>
<keyword evidence="3" id="KW-0342">GTP-binding</keyword>
<dbReference type="GO" id="GO:0005525">
    <property type="term" value="F:GTP binding"/>
    <property type="evidence" value="ECO:0007669"/>
    <property type="project" value="UniProtKB-KW"/>
</dbReference>
<dbReference type="STRING" id="181874.A0A409WNP5"/>
<evidence type="ECO:0008006" key="8">
    <source>
        <dbReference type="Google" id="ProtNLM"/>
    </source>
</evidence>
<keyword evidence="4" id="KW-0636">Prenylation</keyword>
<dbReference type="GO" id="GO:0005770">
    <property type="term" value="C:late endosome"/>
    <property type="evidence" value="ECO:0007669"/>
    <property type="project" value="TreeGrafter"/>
</dbReference>
<feature type="region of interest" description="Disordered" evidence="5">
    <location>
        <begin position="282"/>
        <end position="330"/>
    </location>
</feature>
<dbReference type="PANTHER" id="PTHR47981:SF20">
    <property type="entry name" value="RAS-RELATED PROTEIN RAB-7A"/>
    <property type="match status" value="1"/>
</dbReference>
<feature type="compositionally biased region" description="Low complexity" evidence="5">
    <location>
        <begin position="561"/>
        <end position="591"/>
    </location>
</feature>
<feature type="region of interest" description="Disordered" evidence="5">
    <location>
        <begin position="360"/>
        <end position="397"/>
    </location>
</feature>
<keyword evidence="4" id="KW-0449">Lipoprotein</keyword>
<dbReference type="Pfam" id="PF00071">
    <property type="entry name" value="Ras"/>
    <property type="match status" value="1"/>
</dbReference>
<feature type="region of interest" description="Disordered" evidence="5">
    <location>
        <begin position="713"/>
        <end position="758"/>
    </location>
</feature>
<evidence type="ECO:0000256" key="4">
    <source>
        <dbReference type="ARBA" id="ARBA00023289"/>
    </source>
</evidence>
<feature type="region of interest" description="Disordered" evidence="5">
    <location>
        <begin position="171"/>
        <end position="208"/>
    </location>
</feature>
<comment type="caution">
    <text evidence="6">The sequence shown here is derived from an EMBL/GenBank/DDBJ whole genome shotgun (WGS) entry which is preliminary data.</text>
</comment>
<protein>
    <recommendedName>
        <fullName evidence="8">Ras-domain-containing protein</fullName>
    </recommendedName>
</protein>
<comment type="similarity">
    <text evidence="1">Belongs to the small GTPase superfamily. Rab family.</text>
</comment>
<evidence type="ECO:0000256" key="2">
    <source>
        <dbReference type="ARBA" id="ARBA00022741"/>
    </source>
</evidence>
<name>A0A409WNP5_9AGAR</name>
<feature type="region of interest" description="Disordered" evidence="5">
    <location>
        <begin position="239"/>
        <end position="265"/>
    </location>
</feature>
<proteinExistence type="inferred from homology"/>
<dbReference type="EMBL" id="NHTK01005380">
    <property type="protein sequence ID" value="PPQ80121.1"/>
    <property type="molecule type" value="Genomic_DNA"/>
</dbReference>
<dbReference type="OrthoDB" id="9989112at2759"/>
<feature type="region of interest" description="Disordered" evidence="5">
    <location>
        <begin position="802"/>
        <end position="873"/>
    </location>
</feature>
<dbReference type="PANTHER" id="PTHR47981">
    <property type="entry name" value="RAB FAMILY"/>
    <property type="match status" value="1"/>
</dbReference>
<evidence type="ECO:0000313" key="6">
    <source>
        <dbReference type="EMBL" id="PPQ80121.1"/>
    </source>
</evidence>
<feature type="compositionally biased region" description="Acidic residues" evidence="5">
    <location>
        <begin position="174"/>
        <end position="189"/>
    </location>
</feature>
<dbReference type="GO" id="GO:0032889">
    <property type="term" value="P:regulation of vacuole fusion, non-autophagic"/>
    <property type="evidence" value="ECO:0007669"/>
    <property type="project" value="TreeGrafter"/>
</dbReference>
<feature type="compositionally biased region" description="Basic and acidic residues" evidence="5">
    <location>
        <begin position="602"/>
        <end position="615"/>
    </location>
</feature>
<dbReference type="SMART" id="SM00173">
    <property type="entry name" value="RAS"/>
    <property type="match status" value="1"/>
</dbReference>
<dbReference type="AlphaFoldDB" id="A0A409WNP5"/>
<feature type="compositionally biased region" description="Gly residues" evidence="5">
    <location>
        <begin position="855"/>
        <end position="867"/>
    </location>
</feature>
<feature type="compositionally biased region" description="Low complexity" evidence="5">
    <location>
        <begin position="475"/>
        <end position="504"/>
    </location>
</feature>
<dbReference type="SMART" id="SM00176">
    <property type="entry name" value="RAN"/>
    <property type="match status" value="1"/>
</dbReference>
<dbReference type="SMART" id="SM00174">
    <property type="entry name" value="RHO"/>
    <property type="match status" value="1"/>
</dbReference>
<keyword evidence="2" id="KW-0547">Nucleotide-binding</keyword>
<evidence type="ECO:0000256" key="5">
    <source>
        <dbReference type="SAM" id="MobiDB-lite"/>
    </source>
</evidence>
<dbReference type="Proteomes" id="UP000284842">
    <property type="component" value="Unassembled WGS sequence"/>
</dbReference>
<dbReference type="Gene3D" id="3.40.50.300">
    <property type="entry name" value="P-loop containing nucleotide triphosphate hydrolases"/>
    <property type="match status" value="1"/>
</dbReference>
<feature type="region of interest" description="Disordered" evidence="5">
    <location>
        <begin position="543"/>
        <end position="624"/>
    </location>
</feature>
<feature type="compositionally biased region" description="Low complexity" evidence="5">
    <location>
        <begin position="734"/>
        <end position="758"/>
    </location>
</feature>
<sequence>MSTIKLVIVGASGVGKTSFRVKYISGRFSTGYRPTIGVDFISKTIPNPVYPDEGLVLQIWDTAGQERFSSLSTAFFRGADAAILMYDVNDPSSLYALRKWWRDFCDYAPVKDEERGKFCCVVVGNKVDVAGEESEEEGEDESQRGVGVRSGDRKRRKGRVTREEAIRFLRELVPPDDDHSEVEDNEEDLSASQVTVMPPLDDSSLPPPPLTTTTRIYPKIFAFSGGLLERVGLLSSATSSSTSVTTASSLSVSDTAAGDPATTTTTTTTTIIPKFMIPGFATNHKTKDTNGNDSSFTSLPHPHSSLPPSATTTSASQSLKNLSSTRRSIQILNSPVRAKYGSTATSTTSASTSGYVTAAASTSSTTPTQPNHHHISTSSLSLNRARSHPHSLSRSFYTGTMTSRHSGVSGMSIYHTPDASVGSFSDHGYRSGGSVSGYGTETEGEGDGEWYDARTDVSGSESWRGRRSGSGRGLFGSRVVSRSGSRGVLSGASRSVSRNGNRSGIGVVDGHWDGGGEEEEERIPRPRRVASLATLTNVTVLGELTMGSSTKPTPPPLAIVTTSSGGSTSTTTSTTPSSTTVTTATTTTTTSLGEGDDDRDTDDFGRTKEKERGSGDDSESSGSAVTITPARLLWASSSSSLAVNAIAGGSGNGHVKSGSSSKDGLGSGGSMISRYYTAREGSLDSGSGSGGLRYSTSHSVTPGTTRLASAYLDAKSNSHSHSHSTLNIARVQPSKSNYHSLSKSTSNSTSNSETNMKTNSLDAYHSPFGPALFFASAKMGVNVEEVFEFVARRVVDRWEEEGDGVGMGAGAGDGRESMASGGGARGRGRGGERGGNGNANGNVELRSGSAMAAGGVEGRGGEGGGCSGTRCAT</sequence>
<feature type="region of interest" description="Disordered" evidence="5">
    <location>
        <begin position="681"/>
        <end position="701"/>
    </location>
</feature>
<dbReference type="InterPro" id="IPR001806">
    <property type="entry name" value="Small_GTPase"/>
</dbReference>
<dbReference type="PROSITE" id="PS51421">
    <property type="entry name" value="RAS"/>
    <property type="match status" value="1"/>
</dbReference>
<reference evidence="6 7" key="1">
    <citation type="journal article" date="2018" name="Evol. Lett.">
        <title>Horizontal gene cluster transfer increased hallucinogenic mushroom diversity.</title>
        <authorList>
            <person name="Reynolds H.T."/>
            <person name="Vijayakumar V."/>
            <person name="Gluck-Thaler E."/>
            <person name="Korotkin H.B."/>
            <person name="Matheny P.B."/>
            <person name="Slot J.C."/>
        </authorList>
    </citation>
    <scope>NUCLEOTIDE SEQUENCE [LARGE SCALE GENOMIC DNA]</scope>
    <source>
        <strain evidence="6 7">2629</strain>
    </source>
</reference>
<organism evidence="6 7">
    <name type="scientific">Panaeolus cyanescens</name>
    <dbReference type="NCBI Taxonomy" id="181874"/>
    <lineage>
        <taxon>Eukaryota</taxon>
        <taxon>Fungi</taxon>
        <taxon>Dikarya</taxon>
        <taxon>Basidiomycota</taxon>
        <taxon>Agaricomycotina</taxon>
        <taxon>Agaricomycetes</taxon>
        <taxon>Agaricomycetidae</taxon>
        <taxon>Agaricales</taxon>
        <taxon>Agaricineae</taxon>
        <taxon>Galeropsidaceae</taxon>
        <taxon>Panaeolus</taxon>
    </lineage>
</organism>
<feature type="compositionally biased region" description="Acidic residues" evidence="5">
    <location>
        <begin position="131"/>
        <end position="140"/>
    </location>
</feature>
<dbReference type="PRINTS" id="PR00449">
    <property type="entry name" value="RASTRNSFRMNG"/>
</dbReference>
<dbReference type="FunFam" id="3.40.50.300:FF:001447">
    <property type="entry name" value="Ras-related protein Rab-1B"/>
    <property type="match status" value="1"/>
</dbReference>
<dbReference type="PROSITE" id="PS51419">
    <property type="entry name" value="RAB"/>
    <property type="match status" value="1"/>
</dbReference>
<feature type="region of interest" description="Disordered" evidence="5">
    <location>
        <begin position="459"/>
        <end position="528"/>
    </location>
</feature>
<feature type="region of interest" description="Disordered" evidence="5">
    <location>
        <begin position="131"/>
        <end position="156"/>
    </location>
</feature>
<feature type="compositionally biased region" description="Polar residues" evidence="5">
    <location>
        <begin position="317"/>
        <end position="330"/>
    </location>
</feature>
<evidence type="ECO:0000313" key="7">
    <source>
        <dbReference type="Proteomes" id="UP000284842"/>
    </source>
</evidence>
<dbReference type="InterPro" id="IPR005225">
    <property type="entry name" value="Small_GTP-bd"/>
</dbReference>
<dbReference type="NCBIfam" id="TIGR00231">
    <property type="entry name" value="small_GTP"/>
    <property type="match status" value="1"/>
</dbReference>
<accession>A0A409WNP5</accession>
<dbReference type="SMART" id="SM00175">
    <property type="entry name" value="RAB"/>
    <property type="match status" value="1"/>
</dbReference>
<evidence type="ECO:0000256" key="3">
    <source>
        <dbReference type="ARBA" id="ARBA00023134"/>
    </source>
</evidence>
<dbReference type="CDD" id="cd00154">
    <property type="entry name" value="Rab"/>
    <property type="match status" value="1"/>
</dbReference>
<feature type="compositionally biased region" description="Low complexity" evidence="5">
    <location>
        <begin position="294"/>
        <end position="316"/>
    </location>
</feature>
<keyword evidence="7" id="KW-1185">Reference proteome</keyword>
<dbReference type="InParanoid" id="A0A409WNP5"/>
<gene>
    <name evidence="6" type="ORF">CVT24_006560</name>
</gene>